<dbReference type="InterPro" id="IPR044814">
    <property type="entry name" value="Terpene_cyclase_plant_C1"/>
</dbReference>
<dbReference type="EMBL" id="MG680745">
    <property type="protein sequence ID" value="AZL40027.1"/>
    <property type="molecule type" value="mRNA"/>
</dbReference>
<dbReference type="InterPro" id="IPR008930">
    <property type="entry name" value="Terpenoid_cyclase/PrenylTrfase"/>
</dbReference>
<keyword evidence="3" id="KW-0456">Lyase</keyword>
<dbReference type="Pfam" id="PF03936">
    <property type="entry name" value="Terpene_synth_C"/>
    <property type="match status" value="1"/>
</dbReference>
<evidence type="ECO:0000256" key="2">
    <source>
        <dbReference type="ARBA" id="ARBA00022723"/>
    </source>
</evidence>
<dbReference type="GO" id="GO:0000287">
    <property type="term" value="F:magnesium ion binding"/>
    <property type="evidence" value="ECO:0007669"/>
    <property type="project" value="InterPro"/>
</dbReference>
<evidence type="ECO:0000259" key="5">
    <source>
        <dbReference type="Pfam" id="PF03936"/>
    </source>
</evidence>
<dbReference type="InterPro" id="IPR005630">
    <property type="entry name" value="Terpene_synthase_metal-bd"/>
</dbReference>
<evidence type="ECO:0000256" key="1">
    <source>
        <dbReference type="ARBA" id="ARBA00001946"/>
    </source>
</evidence>
<dbReference type="PANTHER" id="PTHR31225:SF221">
    <property type="entry name" value="(-)-GERMACRENE D SYNTHASE"/>
    <property type="match status" value="1"/>
</dbReference>
<dbReference type="InterPro" id="IPR034741">
    <property type="entry name" value="Terpene_cyclase-like_1_C"/>
</dbReference>
<comment type="cofactor">
    <cofactor evidence="1">
        <name>Mg(2+)</name>
        <dbReference type="ChEBI" id="CHEBI:18420"/>
    </cofactor>
</comment>
<dbReference type="SUPFAM" id="SSF48576">
    <property type="entry name" value="Terpenoid synthases"/>
    <property type="match status" value="1"/>
</dbReference>
<keyword evidence="2" id="KW-0479">Metal-binding</keyword>
<dbReference type="FunFam" id="1.50.10.130:FF:000001">
    <property type="entry name" value="Isoprene synthase, chloroplastic"/>
    <property type="match status" value="1"/>
</dbReference>
<dbReference type="InterPro" id="IPR036965">
    <property type="entry name" value="Terpene_synth_N_sf"/>
</dbReference>
<dbReference type="CDD" id="cd00684">
    <property type="entry name" value="Terpene_cyclase_plant_C1"/>
    <property type="match status" value="1"/>
</dbReference>
<dbReference type="AlphaFoldDB" id="A0A3Q8TIX6"/>
<dbReference type="SUPFAM" id="SSF48239">
    <property type="entry name" value="Terpenoid cyclases/Protein prenyltransferases"/>
    <property type="match status" value="1"/>
</dbReference>
<dbReference type="Pfam" id="PF01397">
    <property type="entry name" value="Terpene_synth"/>
    <property type="match status" value="1"/>
</dbReference>
<dbReference type="GO" id="GO:0010333">
    <property type="term" value="F:terpene synthase activity"/>
    <property type="evidence" value="ECO:0007669"/>
    <property type="project" value="InterPro"/>
</dbReference>
<evidence type="ECO:0000313" key="6">
    <source>
        <dbReference type="EMBL" id="AZL40027.1"/>
    </source>
</evidence>
<name>A0A3Q8TIX6_9APIA</name>
<dbReference type="Gene3D" id="1.10.600.10">
    <property type="entry name" value="Farnesyl Diphosphate Synthase"/>
    <property type="match status" value="1"/>
</dbReference>
<organism evidence="6">
    <name type="scientific">Thapsia laciniata</name>
    <dbReference type="NCBI Taxonomy" id="1306261"/>
    <lineage>
        <taxon>Eukaryota</taxon>
        <taxon>Viridiplantae</taxon>
        <taxon>Streptophyta</taxon>
        <taxon>Embryophyta</taxon>
        <taxon>Tracheophyta</taxon>
        <taxon>Spermatophyta</taxon>
        <taxon>Magnoliopsida</taxon>
        <taxon>eudicotyledons</taxon>
        <taxon>Gunneridae</taxon>
        <taxon>Pentapetalae</taxon>
        <taxon>asterids</taxon>
        <taxon>campanulids</taxon>
        <taxon>Apiales</taxon>
        <taxon>Apiaceae</taxon>
        <taxon>Apioideae</taxon>
        <taxon>Scandiceae</taxon>
        <taxon>Daucinae</taxon>
        <taxon>Thapsia</taxon>
    </lineage>
</organism>
<dbReference type="Gene3D" id="1.50.10.130">
    <property type="entry name" value="Terpene synthase, N-terminal domain"/>
    <property type="match status" value="1"/>
</dbReference>
<dbReference type="InterPro" id="IPR008949">
    <property type="entry name" value="Isoprenoid_synthase_dom_sf"/>
</dbReference>
<sequence>MSLCLQVSSGSPPPQKAAVPEIVRRSANYHPCAWGDYFLKFNTSDHATPDSDTVEKIQELKEKVKKMLLEAAHQPQQELKLINDIQRLGVAYHFEVEIDGALKRLNDTYQELCGTKNEDDLHIVALCFRLLRQHGYNVSSDVFNKFKDESNGLFKDCLSKDVEGLLNLYEAAHLRLDGEDILEEALTFTTFHLEVQKTQLKNPLAAQAIRALKLPVWKSTNRVEARHYISLYEEFNSHSMTLLYFAKLDFNLLQKCYQSELGKISSWWLNFNFKEKMPFARDRSVECYFLGLGLSFEPRYQLARRILTKVLSLVVVLDDLYDVYGTVEELILFTDAIEKWDISALDQLPEYMRYIYRIILEVYIEVEEELSKAGIPINRAQYAKDAMKEIIRSYIFEAKCMNKWLVPTMEDNMRNSVVSTTIPIMATHFFAGMGDIVTGEALEWISKYPLIVRASSLYCALADNMAEDEVGKADDAACWVECYMKQHGVSKEYTYSQFEKQKVQAWKDMNSEFLRPTAVPLPLLSVVLNTPRMVYILYEYQGLDGFSASDTITKELINSVVVNPIPI</sequence>
<evidence type="ECO:0000256" key="3">
    <source>
        <dbReference type="ARBA" id="ARBA00023239"/>
    </source>
</evidence>
<dbReference type="SFLD" id="SFLDG01019">
    <property type="entry name" value="Terpene_Cyclase_Like_1_C_Termi"/>
    <property type="match status" value="1"/>
</dbReference>
<dbReference type="PANTHER" id="PTHR31225">
    <property type="entry name" value="OS04G0344100 PROTEIN-RELATED"/>
    <property type="match status" value="1"/>
</dbReference>
<feature type="domain" description="Terpene synthase N-terminal" evidence="4">
    <location>
        <begin position="34"/>
        <end position="212"/>
    </location>
</feature>
<evidence type="ECO:0000259" key="4">
    <source>
        <dbReference type="Pfam" id="PF01397"/>
    </source>
</evidence>
<dbReference type="InterPro" id="IPR050148">
    <property type="entry name" value="Terpene_synthase-like"/>
</dbReference>
<dbReference type="FunFam" id="1.10.600.10:FF:000007">
    <property type="entry name" value="Isoprene synthase, chloroplastic"/>
    <property type="match status" value="1"/>
</dbReference>
<proteinExistence type="evidence at transcript level"/>
<feature type="domain" description="Terpene synthase metal-binding" evidence="5">
    <location>
        <begin position="271"/>
        <end position="508"/>
    </location>
</feature>
<protein>
    <submittedName>
        <fullName evidence="6">Sesquiterpene synthase</fullName>
    </submittedName>
</protein>
<reference evidence="6" key="1">
    <citation type="submission" date="2017-12" db="EMBL/GenBank/DDBJ databases">
        <title>Biosynthesis of tovarol and farnesene by two terpene synthases and CYP76AE4 from Thapsia laciniata.</title>
        <authorList>
            <person name="Andersen T.B."/>
            <person name="Rasmussen S.A."/>
            <person name="Crhistensen S.B."/>
            <person name="Simonsen H.T."/>
        </authorList>
    </citation>
    <scope>NUCLEOTIDE SEQUENCE</scope>
</reference>
<dbReference type="SFLD" id="SFLDS00005">
    <property type="entry name" value="Isoprenoid_Synthase_Type_I"/>
    <property type="match status" value="1"/>
</dbReference>
<dbReference type="GO" id="GO:0016102">
    <property type="term" value="P:diterpenoid biosynthetic process"/>
    <property type="evidence" value="ECO:0007669"/>
    <property type="project" value="InterPro"/>
</dbReference>
<dbReference type="InterPro" id="IPR001906">
    <property type="entry name" value="Terpene_synth_N"/>
</dbReference>
<accession>A0A3Q8TIX6</accession>